<keyword evidence="1" id="KW-0472">Membrane</keyword>
<name>A0A0G4MG29_VERLO</name>
<dbReference type="Proteomes" id="UP000045706">
    <property type="component" value="Unassembled WGS sequence"/>
</dbReference>
<organism evidence="2 3">
    <name type="scientific">Verticillium longisporum</name>
    <name type="common">Verticillium dahliae var. longisporum</name>
    <dbReference type="NCBI Taxonomy" id="100787"/>
    <lineage>
        <taxon>Eukaryota</taxon>
        <taxon>Fungi</taxon>
        <taxon>Dikarya</taxon>
        <taxon>Ascomycota</taxon>
        <taxon>Pezizomycotina</taxon>
        <taxon>Sordariomycetes</taxon>
        <taxon>Hypocreomycetidae</taxon>
        <taxon>Glomerellales</taxon>
        <taxon>Plectosphaerellaceae</taxon>
        <taxon>Verticillium</taxon>
    </lineage>
</organism>
<feature type="non-terminal residue" evidence="2">
    <location>
        <position position="109"/>
    </location>
</feature>
<evidence type="ECO:0000313" key="3">
    <source>
        <dbReference type="Proteomes" id="UP000045706"/>
    </source>
</evidence>
<evidence type="ECO:0000256" key="1">
    <source>
        <dbReference type="SAM" id="Phobius"/>
    </source>
</evidence>
<dbReference type="AlphaFoldDB" id="A0A0G4MG29"/>
<proteinExistence type="predicted"/>
<feature type="transmembrane region" description="Helical" evidence="1">
    <location>
        <begin position="40"/>
        <end position="61"/>
    </location>
</feature>
<evidence type="ECO:0000313" key="2">
    <source>
        <dbReference type="EMBL" id="CRK33226.1"/>
    </source>
</evidence>
<sequence>MAAQSTLRGSAAEEAIAAFIEKYSTIFRTRLRKTTRTTRLLATLALATSIILSAAGGRRWWKSRKEEREQGRKLVRTNSWLFNKDGSRTIYVPYKEGTSKVVIHTALGE</sequence>
<keyword evidence="1" id="KW-0812">Transmembrane</keyword>
<gene>
    <name evidence="2" type="ORF">BN1723_003917</name>
</gene>
<keyword evidence="1" id="KW-1133">Transmembrane helix</keyword>
<protein>
    <submittedName>
        <fullName evidence="2">Uncharacterized protein</fullName>
    </submittedName>
</protein>
<dbReference type="EMBL" id="CVQI01025557">
    <property type="protein sequence ID" value="CRK33226.1"/>
    <property type="molecule type" value="Genomic_DNA"/>
</dbReference>
<accession>A0A0G4MG29</accession>
<reference evidence="3" key="1">
    <citation type="submission" date="2015-05" db="EMBL/GenBank/DDBJ databases">
        <authorList>
            <person name="Fogelqvist Johan"/>
        </authorList>
    </citation>
    <scope>NUCLEOTIDE SEQUENCE [LARGE SCALE GENOMIC DNA]</scope>
</reference>